<organism evidence="1 2">
    <name type="scientific">Kineosphaera limosa NBRC 100340</name>
    <dbReference type="NCBI Taxonomy" id="1184609"/>
    <lineage>
        <taxon>Bacteria</taxon>
        <taxon>Bacillati</taxon>
        <taxon>Actinomycetota</taxon>
        <taxon>Actinomycetes</taxon>
        <taxon>Micrococcales</taxon>
        <taxon>Dermatophilaceae</taxon>
        <taxon>Kineosphaera</taxon>
    </lineage>
</organism>
<comment type="caution">
    <text evidence="1">The sequence shown here is derived from an EMBL/GenBank/DDBJ whole genome shotgun (WGS) entry which is preliminary data.</text>
</comment>
<evidence type="ECO:0000313" key="1">
    <source>
        <dbReference type="EMBL" id="GAB95785.1"/>
    </source>
</evidence>
<keyword evidence="2" id="KW-1185">Reference proteome</keyword>
<proteinExistence type="predicted"/>
<dbReference type="RefSeq" id="WP_006592317.1">
    <property type="nucleotide sequence ID" value="NZ_BAHD01000026.1"/>
</dbReference>
<sequence length="208" mass="24141">MQPAFEIITTVAARDPGPDRKYTMLRPKSVLRPWIEAAAENDVHVVLDLQPGRSHFLDQAKEYEEFLREPHVGLALDPEWRITNTQVHGNQIGSVDAKEINEVSKWLAELTREHELPQKMLILHQFTDGMITNRSQVDTSHKELAITLHADGHGGRELKFATWNRLQRNLPDGIWMAWKNFHKQDTPTFTPQQTYQDVEPKPWFVSYQ</sequence>
<dbReference type="STRING" id="1184609.KILIM_026_00560"/>
<dbReference type="Proteomes" id="UP000008366">
    <property type="component" value="Unassembled WGS sequence"/>
</dbReference>
<evidence type="ECO:0000313" key="2">
    <source>
        <dbReference type="Proteomes" id="UP000008366"/>
    </source>
</evidence>
<dbReference type="AlphaFoldDB" id="K6W9C6"/>
<accession>K6W9C6</accession>
<gene>
    <name evidence="1" type="ORF">KILIM_026_00560</name>
</gene>
<protein>
    <submittedName>
        <fullName evidence="1">Uncharacterized protein</fullName>
    </submittedName>
</protein>
<reference evidence="1 2" key="1">
    <citation type="submission" date="2012-08" db="EMBL/GenBank/DDBJ databases">
        <title>Whole genome shotgun sequence of Kineosphaera limosa NBRC 100340.</title>
        <authorList>
            <person name="Yoshida I."/>
            <person name="Isaki S."/>
            <person name="Hosoyama A."/>
            <person name="Tsuchikane K."/>
            <person name="Katsumata H."/>
            <person name="Ando Y."/>
            <person name="Ohji S."/>
            <person name="Hamada M."/>
            <person name="Tamura T."/>
            <person name="Yamazoe A."/>
            <person name="Yamazaki S."/>
            <person name="Fujita N."/>
        </authorList>
    </citation>
    <scope>NUCLEOTIDE SEQUENCE [LARGE SCALE GENOMIC DNA]</scope>
    <source>
        <strain evidence="1 2">NBRC 100340</strain>
    </source>
</reference>
<name>K6W9C6_9MICO</name>
<dbReference type="EMBL" id="BAHD01000026">
    <property type="protein sequence ID" value="GAB95785.1"/>
    <property type="molecule type" value="Genomic_DNA"/>
</dbReference>
<dbReference type="eggNOG" id="COG3266">
    <property type="taxonomic scope" value="Bacteria"/>
</dbReference>